<dbReference type="AlphaFoldDB" id="A0A4R1NIT9"/>
<evidence type="ECO:0000256" key="4">
    <source>
        <dbReference type="ARBA" id="ARBA00022803"/>
    </source>
</evidence>
<proteinExistence type="inferred from homology"/>
<accession>A0A4R1NIT9</accession>
<keyword evidence="6" id="KW-1185">Reference proteome</keyword>
<gene>
    <name evidence="5" type="ORF">BXY66_0199</name>
</gene>
<comment type="similarity">
    <text evidence="1">Belongs to the TTC38 family.</text>
</comment>
<evidence type="ECO:0000256" key="2">
    <source>
        <dbReference type="ARBA" id="ARBA00019992"/>
    </source>
</evidence>
<dbReference type="Proteomes" id="UP000295673">
    <property type="component" value="Unassembled WGS sequence"/>
</dbReference>
<dbReference type="RefSeq" id="WP_243694260.1">
    <property type="nucleotide sequence ID" value="NZ_SMGR01000001.1"/>
</dbReference>
<protein>
    <recommendedName>
        <fullName evidence="2">Tetratricopeptide repeat protein 38</fullName>
    </recommendedName>
</protein>
<evidence type="ECO:0000256" key="1">
    <source>
        <dbReference type="ARBA" id="ARBA00005857"/>
    </source>
</evidence>
<evidence type="ECO:0000313" key="5">
    <source>
        <dbReference type="EMBL" id="TCL08166.1"/>
    </source>
</evidence>
<dbReference type="PANTHER" id="PTHR16263">
    <property type="entry name" value="TETRATRICOPEPTIDE REPEAT PROTEIN 38"/>
    <property type="match status" value="1"/>
</dbReference>
<dbReference type="InterPro" id="IPR011990">
    <property type="entry name" value="TPR-like_helical_dom_sf"/>
</dbReference>
<sequence>MMLADRYGLTLTTSLPQARDAYVEGLDHILAATFGASDAFTASVAADPDFALGHVGLARARMYDGDMPGAQEAIASALSCASGLTEREQSHLAVFDLLLQGRVPEARGAVLEHTANHPRDVLVAQICTNIFGLIGMSGEPGRESIQLAYTTKLFDALGEDWWVMSVHGQALCEVGRLDEAMSMMDGSLALNNANANASHFKAHTLYEQGFGEAGRAYLADWISDYDARSLLHGHLSWHRALWALEQEDETELWSIYDGAIAPTTSFSLPINVLTDAAALLYRSEIAGFKVAPERWRDLSDYASQFFPNPGMSFADIHSALAHAMAGDGERLSLLTETQSGFAADLVRPVAQAWGAIARQDWTAALQHLTPVMADHARLGGSRAQRDLLELTYLNLLLRSGNALEAHRTAIARRPIFSQSAPIAGFA</sequence>
<evidence type="ECO:0000256" key="3">
    <source>
        <dbReference type="ARBA" id="ARBA00022737"/>
    </source>
</evidence>
<dbReference type="InterPro" id="IPR033891">
    <property type="entry name" value="TTC38"/>
</dbReference>
<keyword evidence="3" id="KW-0677">Repeat</keyword>
<dbReference type="SUPFAM" id="SSF48452">
    <property type="entry name" value="TPR-like"/>
    <property type="match status" value="1"/>
</dbReference>
<dbReference type="EMBL" id="SMGR01000001">
    <property type="protein sequence ID" value="TCL08166.1"/>
    <property type="molecule type" value="Genomic_DNA"/>
</dbReference>
<keyword evidence="4" id="KW-0802">TPR repeat</keyword>
<reference evidence="5 6" key="1">
    <citation type="submission" date="2019-03" db="EMBL/GenBank/DDBJ databases">
        <title>Genomic Encyclopedia of Archaeal and Bacterial Type Strains, Phase II (KMG-II): from individual species to whole genera.</title>
        <authorList>
            <person name="Goeker M."/>
        </authorList>
    </citation>
    <scope>NUCLEOTIDE SEQUENCE [LARGE SCALE GENOMIC DNA]</scope>
    <source>
        <strain evidence="5 6">DSM 26433</strain>
    </source>
</reference>
<dbReference type="PANTHER" id="PTHR16263:SF4">
    <property type="entry name" value="TETRATRICOPEPTIDE REPEAT PROTEIN 38"/>
    <property type="match status" value="1"/>
</dbReference>
<dbReference type="Gene3D" id="1.25.40.10">
    <property type="entry name" value="Tetratricopeptide repeat domain"/>
    <property type="match status" value="1"/>
</dbReference>
<name>A0A4R1NIT9_9RHOB</name>
<dbReference type="CDD" id="cd05804">
    <property type="entry name" value="StaR_like"/>
    <property type="match status" value="1"/>
</dbReference>
<organism evidence="5 6">
    <name type="scientific">Shimia isoporae</name>
    <dbReference type="NCBI Taxonomy" id="647720"/>
    <lineage>
        <taxon>Bacteria</taxon>
        <taxon>Pseudomonadati</taxon>
        <taxon>Pseudomonadota</taxon>
        <taxon>Alphaproteobacteria</taxon>
        <taxon>Rhodobacterales</taxon>
        <taxon>Roseobacteraceae</taxon>
    </lineage>
</organism>
<comment type="caution">
    <text evidence="5">The sequence shown here is derived from an EMBL/GenBank/DDBJ whole genome shotgun (WGS) entry which is preliminary data.</text>
</comment>
<evidence type="ECO:0000313" key="6">
    <source>
        <dbReference type="Proteomes" id="UP000295673"/>
    </source>
</evidence>